<dbReference type="InterPro" id="IPR011992">
    <property type="entry name" value="EF-hand-dom_pair"/>
</dbReference>
<feature type="transmembrane region" description="Helical" evidence="7">
    <location>
        <begin position="1048"/>
        <end position="1070"/>
    </location>
</feature>
<feature type="compositionally biased region" description="Low complexity" evidence="6">
    <location>
        <begin position="825"/>
        <end position="836"/>
    </location>
</feature>
<dbReference type="CDD" id="cd02869">
    <property type="entry name" value="PseudoU_synth_RluA_like"/>
    <property type="match status" value="1"/>
</dbReference>
<feature type="transmembrane region" description="Helical" evidence="7">
    <location>
        <begin position="332"/>
        <end position="353"/>
    </location>
</feature>
<dbReference type="GO" id="GO:0001518">
    <property type="term" value="C:voltage-gated sodium channel complex"/>
    <property type="evidence" value="ECO:0007669"/>
    <property type="project" value="TreeGrafter"/>
</dbReference>
<dbReference type="PROSITE" id="PS50222">
    <property type="entry name" value="EF_HAND_2"/>
    <property type="match status" value="2"/>
</dbReference>
<dbReference type="EMBL" id="LSRX01000445">
    <property type="protein sequence ID" value="OLP97126.1"/>
    <property type="molecule type" value="Genomic_DNA"/>
</dbReference>
<dbReference type="InterPro" id="IPR005821">
    <property type="entry name" value="Ion_trans_dom"/>
</dbReference>
<feature type="region of interest" description="Disordered" evidence="6">
    <location>
        <begin position="94"/>
        <end position="135"/>
    </location>
</feature>
<proteinExistence type="predicted"/>
<dbReference type="GO" id="GO:0009982">
    <property type="term" value="F:pseudouridine synthase activity"/>
    <property type="evidence" value="ECO:0007669"/>
    <property type="project" value="InterPro"/>
</dbReference>
<dbReference type="Gene3D" id="1.10.287.70">
    <property type="match status" value="2"/>
</dbReference>
<feature type="transmembrane region" description="Helical" evidence="7">
    <location>
        <begin position="302"/>
        <end position="320"/>
    </location>
</feature>
<feature type="region of interest" description="Disordered" evidence="6">
    <location>
        <begin position="825"/>
        <end position="847"/>
    </location>
</feature>
<feature type="transmembrane region" description="Helical" evidence="7">
    <location>
        <begin position="931"/>
        <end position="952"/>
    </location>
</feature>
<comment type="caution">
    <text evidence="9">The sequence shown here is derived from an EMBL/GenBank/DDBJ whole genome shotgun (WGS) entry which is preliminary data.</text>
</comment>
<dbReference type="Gene3D" id="1.25.40.10">
    <property type="entry name" value="Tetratricopeptide repeat domain"/>
    <property type="match status" value="2"/>
</dbReference>
<evidence type="ECO:0000256" key="7">
    <source>
        <dbReference type="SAM" id="Phobius"/>
    </source>
</evidence>
<dbReference type="InterPro" id="IPR027359">
    <property type="entry name" value="Volt_channel_dom_sf"/>
</dbReference>
<dbReference type="Proteomes" id="UP000186817">
    <property type="component" value="Unassembled WGS sequence"/>
</dbReference>
<name>A0A1Q9DPM6_SYMMI</name>
<evidence type="ECO:0000256" key="6">
    <source>
        <dbReference type="SAM" id="MobiDB-lite"/>
    </source>
</evidence>
<dbReference type="Gene3D" id="1.10.238.10">
    <property type="entry name" value="EF-hand"/>
    <property type="match status" value="2"/>
</dbReference>
<accession>A0A1Q9DPM6</accession>
<feature type="transmembrane region" description="Helical" evidence="7">
    <location>
        <begin position="900"/>
        <end position="919"/>
    </location>
</feature>
<dbReference type="Pfam" id="PF00520">
    <property type="entry name" value="Ion_trans"/>
    <property type="match status" value="2"/>
</dbReference>
<dbReference type="InterPro" id="IPR018247">
    <property type="entry name" value="EF_Hand_1_Ca_BS"/>
</dbReference>
<feature type="region of interest" description="Disordered" evidence="6">
    <location>
        <begin position="701"/>
        <end position="720"/>
    </location>
</feature>
<keyword evidence="5 7" id="KW-0472">Membrane</keyword>
<organism evidence="9 10">
    <name type="scientific">Symbiodinium microadriaticum</name>
    <name type="common">Dinoflagellate</name>
    <name type="synonym">Zooxanthella microadriatica</name>
    <dbReference type="NCBI Taxonomy" id="2951"/>
    <lineage>
        <taxon>Eukaryota</taxon>
        <taxon>Sar</taxon>
        <taxon>Alveolata</taxon>
        <taxon>Dinophyceae</taxon>
        <taxon>Suessiales</taxon>
        <taxon>Symbiodiniaceae</taxon>
        <taxon>Symbiodinium</taxon>
    </lineage>
</organism>
<dbReference type="SUPFAM" id="SSF81324">
    <property type="entry name" value="Voltage-gated potassium channels"/>
    <property type="match status" value="2"/>
</dbReference>
<dbReference type="GO" id="GO:0003723">
    <property type="term" value="F:RNA binding"/>
    <property type="evidence" value="ECO:0007669"/>
    <property type="project" value="InterPro"/>
</dbReference>
<reference evidence="9 10" key="1">
    <citation type="submission" date="2016-02" db="EMBL/GenBank/DDBJ databases">
        <title>Genome analysis of coral dinoflagellate symbionts highlights evolutionary adaptations to a symbiotic lifestyle.</title>
        <authorList>
            <person name="Aranda M."/>
            <person name="Li Y."/>
            <person name="Liew Y.J."/>
            <person name="Baumgarten S."/>
            <person name="Simakov O."/>
            <person name="Wilson M."/>
            <person name="Piel J."/>
            <person name="Ashoor H."/>
            <person name="Bougouffa S."/>
            <person name="Bajic V.B."/>
            <person name="Ryu T."/>
            <person name="Ravasi T."/>
            <person name="Bayer T."/>
            <person name="Micklem G."/>
            <person name="Kim H."/>
            <person name="Bhak J."/>
            <person name="Lajeunesse T.C."/>
            <person name="Voolstra C.R."/>
        </authorList>
    </citation>
    <scope>NUCLEOTIDE SEQUENCE [LARGE SCALE GENOMIC DNA]</scope>
    <source>
        <strain evidence="9 10">CCMP2467</strain>
    </source>
</reference>
<evidence type="ECO:0000259" key="8">
    <source>
        <dbReference type="PROSITE" id="PS50222"/>
    </source>
</evidence>
<evidence type="ECO:0000256" key="5">
    <source>
        <dbReference type="ARBA" id="ARBA00023136"/>
    </source>
</evidence>
<evidence type="ECO:0000256" key="4">
    <source>
        <dbReference type="ARBA" id="ARBA00022989"/>
    </source>
</evidence>
<feature type="domain" description="EF-hand" evidence="8">
    <location>
        <begin position="1218"/>
        <end position="1253"/>
    </location>
</feature>
<dbReference type="GO" id="GO:0001522">
    <property type="term" value="P:pseudouridine synthesis"/>
    <property type="evidence" value="ECO:0007669"/>
    <property type="project" value="InterPro"/>
</dbReference>
<protein>
    <submittedName>
        <fullName evidence="9">Ribosomal large subunit pseudouridine synthase D</fullName>
    </submittedName>
</protein>
<feature type="transmembrane region" description="Helical" evidence="7">
    <location>
        <begin position="1023"/>
        <end position="1041"/>
    </location>
</feature>
<feature type="transmembrane region" description="Helical" evidence="7">
    <location>
        <begin position="964"/>
        <end position="982"/>
    </location>
</feature>
<evidence type="ECO:0000256" key="1">
    <source>
        <dbReference type="ARBA" id="ARBA00004141"/>
    </source>
</evidence>
<feature type="compositionally biased region" description="Low complexity" evidence="6">
    <location>
        <begin position="212"/>
        <end position="233"/>
    </location>
</feature>
<dbReference type="SUPFAM" id="SSF55120">
    <property type="entry name" value="Pseudouridine synthase"/>
    <property type="match status" value="1"/>
</dbReference>
<keyword evidence="2 7" id="KW-0812">Transmembrane</keyword>
<feature type="region of interest" description="Disordered" evidence="6">
    <location>
        <begin position="212"/>
        <end position="254"/>
    </location>
</feature>
<feature type="domain" description="EF-hand" evidence="8">
    <location>
        <begin position="621"/>
        <end position="656"/>
    </location>
</feature>
<feature type="transmembrane region" description="Helical" evidence="7">
    <location>
        <begin position="1090"/>
        <end position="1108"/>
    </location>
</feature>
<feature type="transmembrane region" description="Helical" evidence="7">
    <location>
        <begin position="1129"/>
        <end position="1150"/>
    </location>
</feature>
<dbReference type="OrthoDB" id="442205at2759"/>
<comment type="subcellular location">
    <subcellularLocation>
        <location evidence="1">Membrane</location>
        <topology evidence="1">Multi-pass membrane protein</topology>
    </subcellularLocation>
</comment>
<dbReference type="Gene3D" id="1.20.120.350">
    <property type="entry name" value="Voltage-gated potassium channels. Chain C"/>
    <property type="match status" value="2"/>
</dbReference>
<dbReference type="InterPro" id="IPR043203">
    <property type="entry name" value="VGCC_Ca_Na"/>
</dbReference>
<gene>
    <name evidence="9" type="primary">rluD</name>
    <name evidence="9" type="ORF">AK812_SmicGene20584</name>
</gene>
<dbReference type="GO" id="GO:0005509">
    <property type="term" value="F:calcium ion binding"/>
    <property type="evidence" value="ECO:0007669"/>
    <property type="project" value="InterPro"/>
</dbReference>
<evidence type="ECO:0000256" key="2">
    <source>
        <dbReference type="ARBA" id="ARBA00022692"/>
    </source>
</evidence>
<dbReference type="PROSITE" id="PS00018">
    <property type="entry name" value="EF_HAND_1"/>
    <property type="match status" value="2"/>
</dbReference>
<evidence type="ECO:0000256" key="3">
    <source>
        <dbReference type="ARBA" id="ARBA00022837"/>
    </source>
</evidence>
<dbReference type="Gene3D" id="3.30.2350.10">
    <property type="entry name" value="Pseudouridine synthase"/>
    <property type="match status" value="1"/>
</dbReference>
<feature type="transmembrane region" description="Helical" evidence="7">
    <location>
        <begin position="450"/>
        <end position="472"/>
    </location>
</feature>
<sequence length="2148" mass="237954">MVKHGRDMAKSASDYATEMHHIVEESEKNIRWACAAHTRKVESMCSGLIDQIGEISTEVEKQGEQVASRLRALHKIQSAMDRLLGQVAALAPRSVPAPPSAPPTFATHDAGLSHATPPPPQHAPSLFGPGRDPQSTPVILTDARGLINALQSRSQWYMLECSQLDSEGEVTKVHEGVLVKGCVLPLQELMMAHLNRPPLPSRAQAMRMNDELSMSEASSSVADSGDCKSSPSLSKDDKPRTRVTSPRGKDKKPTLFSTFTQHDLALRKEATEVAKSQSAQVSDNGSEEERPSWIFRVVNHHWFDAFFSVVVITNSIFIGIDVELNPSAMGSRSSVIVVIQYIYTLLFCIELVFRSAALGRDYYCSKEWMWAALDVFIVATSLWEVFVDTWYAIVGDEGGLESFGGLTGLKAFRIVRITRIVKTVRLMRIFRFVLALRTLIHSIWHTLKSLFWALVLLLLIVYIFGMIFTQAVNGHIFDPDSSGLSDEETDISLQYYGKLTITMLSLFMSVTDGISWEKINQPLADISPFLSLLFLFYIAFTYFAVLNVLTAVFCQSAIESAQNDHATAVQSMLANKEMHLQKIRALFSQLGSQQSGTITFGQFEEKINSAEVREYFETLGLDVEDAWGFFKLLDQDGGGSVEVEEFLRGCLRFRGNAKAIDIGQLLHDQSWLIRHQSRFHTYMEMELQKLMKQIASLSTLMNSPADGTPRRNRKRTEEALGPVGDRKLVVDHPFVWHCGMSEIDLPDEELPPLQQARQANPGQSWKLDKEILKETERLIIASLKSNHHELLVRFDEQQELIENMIKHAPPAPQRALVIKQLSDGASSSSASDAPAGKTNRKDDKKPTLFSTFTTHDMQLRMEATNVSASHSVQATQEWVPPSEHSESLFLKAVKSSSFDVFFSLVVISNAIFIGIDVQLNPTMAMSPRTPIMVGLQYFYTALFCVELGLRAAAYGKEYFCSQDWAWAALDVFIVLTSLWEVFVDTWYALVDDGSTSIDNFGGLAGLRAFRIVRITRIVKTVRLMRIFRFVLALRTLVYSILHTLKALFWALVLLFLIVYVFALIFTQAVNGHLHDPEAPQLPAAELEVSLTFYGTLIDTMASLFMSVTDGVSWEKIYRPLHLISPLWSFLFLFYVCFVYFAVLNVLTAVFCQSAIESAENDHATAVQNMMANKEMHLKKIRALFSQLGNEESGVITFGQFESKIHSPEVREYFETLGLDVEDAWSFFKLLDRDGGGSVEVAEFLKGCLRFRGQARAIDIGQLLHDQGWLLRHQSRFHTYMEMEHQKLKKQISSLTAMLTTSLDLKPRQKPARSEKGLGEQGQVAARRGRGAVSVLKSVNAGKRWPSAGKGAAARFRGSEGAASARCGKPFFRSADPAGAASKVGSWSLQLELLESLRMQEIVPEMKCCGAALAAVGRSGPWPHAMHLLRYLAERSLESNSVICTAALRACSSGQSWLLASQLFHEMQLTNTPPDEVTFGSLACQAQTEPPWARVASLLWHVRMGGLRANLVLQNTAITAYQRCGQPRCPSNRGGEERCCYTRALVPDAISHNSAISACDEGSKWEPALVMLKSMGPVRPDQFSFTAAGAACGRATAWAEALVMSDARRYRLQLSSMSCSAAISAAAKQSHWQLPLSLLCAAAKPSGAMYRAAVDACDRAGFPQHAQAVLIDSELNGAHSSPTSFCWALARLGVNEPAVIHAALAEAFSAQKQHLNAVDGLPLLLWSCTMLGAKNDRFQLSVAEELLRHRAAVSSDDLLLAAWGAPPAAHIFEQLQSEMVLRLERSSGPEQGDSFAEDVLGIVSASAAAGFLSAAFSLVAKRWLRSLAMRAARLASPAAARPPPPNPGQQPQVVLDLPQEACILKPPGWEVYDDNADHQLSDFVRSRFGCRIANDLRCRYGFLHRLDVPSSGLILAAKTHESYYDLHFQLAAGQISRSYVVLCHGFVSKGRRVLTASVSWRRQGEARPSAAGGRGRPSFASLEGGVHGVLQVRAVSRLSLCISTGRRHQLRSQLAHVGHPVVRDALYSSQWSFVADADFCQRNCLHRSGLGFHDMRGQPRYARAPLPDDLRQSLSQVRLLREWSCEAKKAFLEFASAASRRRAHSKNEGYAGSSQLMLIPSYEIGVNTAKQESTYTVYEAQVDTKMTWQ</sequence>
<dbReference type="InterPro" id="IPR011990">
    <property type="entry name" value="TPR-like_helical_dom_sf"/>
</dbReference>
<dbReference type="InterPro" id="IPR020103">
    <property type="entry name" value="PsdUridine_synth_cat_dom_sf"/>
</dbReference>
<dbReference type="PANTHER" id="PTHR10037:SF62">
    <property type="entry name" value="SODIUM CHANNEL PROTEIN 60E"/>
    <property type="match status" value="1"/>
</dbReference>
<dbReference type="InterPro" id="IPR002048">
    <property type="entry name" value="EF_hand_dom"/>
</dbReference>
<dbReference type="PANTHER" id="PTHR10037">
    <property type="entry name" value="VOLTAGE-GATED CATION CHANNEL CALCIUM AND SODIUM"/>
    <property type="match status" value="1"/>
</dbReference>
<dbReference type="SUPFAM" id="SSF47473">
    <property type="entry name" value="EF-hand"/>
    <property type="match status" value="1"/>
</dbReference>
<dbReference type="InterPro" id="IPR006145">
    <property type="entry name" value="PsdUridine_synth_RsuA/RluA"/>
</dbReference>
<evidence type="ECO:0000313" key="9">
    <source>
        <dbReference type="EMBL" id="OLP97126.1"/>
    </source>
</evidence>
<dbReference type="GO" id="GO:0005248">
    <property type="term" value="F:voltage-gated sodium channel activity"/>
    <property type="evidence" value="ECO:0007669"/>
    <property type="project" value="TreeGrafter"/>
</dbReference>
<dbReference type="Pfam" id="PF00849">
    <property type="entry name" value="PseudoU_synth_2"/>
    <property type="match status" value="1"/>
</dbReference>
<feature type="transmembrane region" description="Helical" evidence="7">
    <location>
        <begin position="530"/>
        <end position="554"/>
    </location>
</feature>
<evidence type="ECO:0000313" key="10">
    <source>
        <dbReference type="Proteomes" id="UP000186817"/>
    </source>
</evidence>
<keyword evidence="10" id="KW-1185">Reference proteome</keyword>
<keyword evidence="3" id="KW-0106">Calcium</keyword>
<keyword evidence="4 7" id="KW-1133">Transmembrane helix</keyword>